<keyword evidence="1" id="KW-0472">Membrane</keyword>
<keyword evidence="1" id="KW-1133">Transmembrane helix</keyword>
<sequence>MIPRILADYIPSCQPRRQPMGRSHTGQSWRSLVSHPLLSVGNILFAFYYIISLCFFMSHH</sequence>
<name>A0A0E9UG09_ANGAN</name>
<reference evidence="2" key="1">
    <citation type="submission" date="2014-11" db="EMBL/GenBank/DDBJ databases">
        <authorList>
            <person name="Amaro Gonzalez C."/>
        </authorList>
    </citation>
    <scope>NUCLEOTIDE SEQUENCE</scope>
</reference>
<dbReference type="AlphaFoldDB" id="A0A0E9UG09"/>
<keyword evidence="1" id="KW-0812">Transmembrane</keyword>
<organism evidence="2">
    <name type="scientific">Anguilla anguilla</name>
    <name type="common">European freshwater eel</name>
    <name type="synonym">Muraena anguilla</name>
    <dbReference type="NCBI Taxonomy" id="7936"/>
    <lineage>
        <taxon>Eukaryota</taxon>
        <taxon>Metazoa</taxon>
        <taxon>Chordata</taxon>
        <taxon>Craniata</taxon>
        <taxon>Vertebrata</taxon>
        <taxon>Euteleostomi</taxon>
        <taxon>Actinopterygii</taxon>
        <taxon>Neopterygii</taxon>
        <taxon>Teleostei</taxon>
        <taxon>Anguilliformes</taxon>
        <taxon>Anguillidae</taxon>
        <taxon>Anguilla</taxon>
    </lineage>
</organism>
<protein>
    <submittedName>
        <fullName evidence="2">Uncharacterized protein</fullName>
    </submittedName>
</protein>
<evidence type="ECO:0000313" key="2">
    <source>
        <dbReference type="EMBL" id="JAH64794.1"/>
    </source>
</evidence>
<dbReference type="EMBL" id="GBXM01043783">
    <property type="protein sequence ID" value="JAH64794.1"/>
    <property type="molecule type" value="Transcribed_RNA"/>
</dbReference>
<evidence type="ECO:0000256" key="1">
    <source>
        <dbReference type="SAM" id="Phobius"/>
    </source>
</evidence>
<proteinExistence type="predicted"/>
<feature type="transmembrane region" description="Helical" evidence="1">
    <location>
        <begin position="37"/>
        <end position="57"/>
    </location>
</feature>
<reference evidence="2" key="2">
    <citation type="journal article" date="2015" name="Fish Shellfish Immunol.">
        <title>Early steps in the European eel (Anguilla anguilla)-Vibrio vulnificus interaction in the gills: Role of the RtxA13 toxin.</title>
        <authorList>
            <person name="Callol A."/>
            <person name="Pajuelo D."/>
            <person name="Ebbesson L."/>
            <person name="Teles M."/>
            <person name="MacKenzie S."/>
            <person name="Amaro C."/>
        </authorList>
    </citation>
    <scope>NUCLEOTIDE SEQUENCE</scope>
</reference>
<accession>A0A0E9UG09</accession>